<protein>
    <submittedName>
        <fullName evidence="2">Uncharacterized protein</fullName>
    </submittedName>
</protein>
<gene>
    <name evidence="2" type="ORF">IPOD504_LOCUS14046</name>
</gene>
<name>A0ABN8IYR0_9NEOP</name>
<evidence type="ECO:0000313" key="3">
    <source>
        <dbReference type="Proteomes" id="UP000837857"/>
    </source>
</evidence>
<sequence>MPASRRIRPAPMPDYECELSRRKNKRNNQEPKTYFPGGRRQPPESGLCCVGVKDAADCGFSVAQFLRHTRRVCALPNIRVTQIARRCLEFAHDAYESAPFQLPCGS</sequence>
<organism evidence="2 3">
    <name type="scientific">Iphiclides podalirius</name>
    <name type="common">scarce swallowtail</name>
    <dbReference type="NCBI Taxonomy" id="110791"/>
    <lineage>
        <taxon>Eukaryota</taxon>
        <taxon>Metazoa</taxon>
        <taxon>Ecdysozoa</taxon>
        <taxon>Arthropoda</taxon>
        <taxon>Hexapoda</taxon>
        <taxon>Insecta</taxon>
        <taxon>Pterygota</taxon>
        <taxon>Neoptera</taxon>
        <taxon>Endopterygota</taxon>
        <taxon>Lepidoptera</taxon>
        <taxon>Glossata</taxon>
        <taxon>Ditrysia</taxon>
        <taxon>Papilionoidea</taxon>
        <taxon>Papilionidae</taxon>
        <taxon>Papilioninae</taxon>
        <taxon>Iphiclides</taxon>
    </lineage>
</organism>
<feature type="non-terminal residue" evidence="2">
    <location>
        <position position="106"/>
    </location>
</feature>
<evidence type="ECO:0000313" key="2">
    <source>
        <dbReference type="EMBL" id="CAH2068115.1"/>
    </source>
</evidence>
<accession>A0ABN8IYR0</accession>
<proteinExistence type="predicted"/>
<evidence type="ECO:0000256" key="1">
    <source>
        <dbReference type="SAM" id="MobiDB-lite"/>
    </source>
</evidence>
<reference evidence="2" key="1">
    <citation type="submission" date="2022-03" db="EMBL/GenBank/DDBJ databases">
        <authorList>
            <person name="Martin H S."/>
        </authorList>
    </citation>
    <scope>NUCLEOTIDE SEQUENCE</scope>
</reference>
<keyword evidence="3" id="KW-1185">Reference proteome</keyword>
<dbReference type="Proteomes" id="UP000837857">
    <property type="component" value="Chromosome 5"/>
</dbReference>
<feature type="region of interest" description="Disordered" evidence="1">
    <location>
        <begin position="16"/>
        <end position="43"/>
    </location>
</feature>
<dbReference type="EMBL" id="OW152817">
    <property type="protein sequence ID" value="CAH2068115.1"/>
    <property type="molecule type" value="Genomic_DNA"/>
</dbReference>